<feature type="compositionally biased region" description="Basic and acidic residues" evidence="1">
    <location>
        <begin position="116"/>
        <end position="125"/>
    </location>
</feature>
<reference evidence="3" key="1">
    <citation type="journal article" date="2019" name="Int. J. Syst. Evol. Microbiol.">
        <title>The Global Catalogue of Microorganisms (GCM) 10K type strain sequencing project: providing services to taxonomists for standard genome sequencing and annotation.</title>
        <authorList>
            <consortium name="The Broad Institute Genomics Platform"/>
            <consortium name="The Broad Institute Genome Sequencing Center for Infectious Disease"/>
            <person name="Wu L."/>
            <person name="Ma J."/>
        </authorList>
    </citation>
    <scope>NUCLEOTIDE SEQUENCE [LARGE SCALE GENOMIC DNA]</scope>
    <source>
        <strain evidence="3">CGMCC 4.7645</strain>
    </source>
</reference>
<name>A0ABW5FMX9_9PSEU</name>
<dbReference type="RefSeq" id="WP_378263139.1">
    <property type="nucleotide sequence ID" value="NZ_JBHUKR010000006.1"/>
</dbReference>
<evidence type="ECO:0000313" key="3">
    <source>
        <dbReference type="Proteomes" id="UP001597417"/>
    </source>
</evidence>
<gene>
    <name evidence="2" type="ORF">ACFSXZ_08625</name>
</gene>
<dbReference type="EMBL" id="JBHUKR010000006">
    <property type="protein sequence ID" value="MFD2416393.1"/>
    <property type="molecule type" value="Genomic_DNA"/>
</dbReference>
<organism evidence="2 3">
    <name type="scientific">Amycolatopsis pigmentata</name>
    <dbReference type="NCBI Taxonomy" id="450801"/>
    <lineage>
        <taxon>Bacteria</taxon>
        <taxon>Bacillati</taxon>
        <taxon>Actinomycetota</taxon>
        <taxon>Actinomycetes</taxon>
        <taxon>Pseudonocardiales</taxon>
        <taxon>Pseudonocardiaceae</taxon>
        <taxon>Amycolatopsis</taxon>
    </lineage>
</organism>
<evidence type="ECO:0000313" key="2">
    <source>
        <dbReference type="EMBL" id="MFD2416393.1"/>
    </source>
</evidence>
<accession>A0ABW5FMX9</accession>
<evidence type="ECO:0000256" key="1">
    <source>
        <dbReference type="SAM" id="MobiDB-lite"/>
    </source>
</evidence>
<sequence length="125" mass="12863">MCGAVFGLLKDDNAVSLPQSGLTGAESQRSLSKLLGDYAAMAGKAVNGLNALPASPDATAESAKKTFLNHYTVARDKASSAKATLDAASPSDFSALMSAANAQAACSRRKPKKAASHNENDRPPR</sequence>
<comment type="caution">
    <text evidence="2">The sequence shown here is derived from an EMBL/GenBank/DDBJ whole genome shotgun (WGS) entry which is preliminary data.</text>
</comment>
<keyword evidence="3" id="KW-1185">Reference proteome</keyword>
<dbReference type="Proteomes" id="UP001597417">
    <property type="component" value="Unassembled WGS sequence"/>
</dbReference>
<feature type="region of interest" description="Disordered" evidence="1">
    <location>
        <begin position="104"/>
        <end position="125"/>
    </location>
</feature>
<protein>
    <submittedName>
        <fullName evidence="2">Uncharacterized protein</fullName>
    </submittedName>
</protein>
<proteinExistence type="predicted"/>